<evidence type="ECO:0000313" key="1">
    <source>
        <dbReference type="EMBL" id="GAL31017.1"/>
    </source>
</evidence>
<gene>
    <name evidence="1" type="ORF">JCM19239_4741</name>
</gene>
<dbReference type="EMBL" id="BBMS01000125">
    <property type="protein sequence ID" value="GAL31017.1"/>
    <property type="molecule type" value="Genomic_DNA"/>
</dbReference>
<proteinExistence type="predicted"/>
<comment type="caution">
    <text evidence="1">The sequence shown here is derived from an EMBL/GenBank/DDBJ whole genome shotgun (WGS) entry which is preliminary data.</text>
</comment>
<sequence>MTQAGTTRGSIVLFADDLSSSESEAISKALNGTDFTLSILAFGSQSGAPIPLNDGSLLTDSQGRTVIAKTPHKQMQQLAKSLGGNFATYQTDNSDIEKLVAASSFEGISESSGQTLDIAINHGYWLLPLALLLVLPLFRKGVIFSLIGLMVVSAGYPTPAQASVLDGAFLNKDQRGSPNTKRITLTKPQLCSKTNAGNPLPTIKLVTIKVP</sequence>
<accession>A0ABQ0JQI5</accession>
<keyword evidence="2" id="KW-1185">Reference proteome</keyword>
<dbReference type="Proteomes" id="UP000029223">
    <property type="component" value="Unassembled WGS sequence"/>
</dbReference>
<dbReference type="InterPro" id="IPR036465">
    <property type="entry name" value="vWFA_dom_sf"/>
</dbReference>
<dbReference type="Gene3D" id="3.40.50.410">
    <property type="entry name" value="von Willebrand factor, type A domain"/>
    <property type="match status" value="1"/>
</dbReference>
<protein>
    <submittedName>
        <fullName evidence="1">TPR domain protein in aerotolerance operon</fullName>
    </submittedName>
</protein>
<evidence type="ECO:0000313" key="2">
    <source>
        <dbReference type="Proteomes" id="UP000029223"/>
    </source>
</evidence>
<reference evidence="2" key="2">
    <citation type="submission" date="2014-09" db="EMBL/GenBank/DDBJ databases">
        <authorList>
            <consortium name="NBRP consortium"/>
            <person name="Sawabe T."/>
            <person name="Meirelles P."/>
            <person name="Nakanishi M."/>
            <person name="Sayaka M."/>
            <person name="Hattori M."/>
            <person name="Ohkuma M."/>
        </authorList>
    </citation>
    <scope>NUCLEOTIDE SEQUENCE [LARGE SCALE GENOMIC DNA]</scope>
    <source>
        <strain evidence="2">JCM 19239</strain>
    </source>
</reference>
<organism evidence="1 2">
    <name type="scientific">Vibrio variabilis</name>
    <dbReference type="NCBI Taxonomy" id="990271"/>
    <lineage>
        <taxon>Bacteria</taxon>
        <taxon>Pseudomonadati</taxon>
        <taxon>Pseudomonadota</taxon>
        <taxon>Gammaproteobacteria</taxon>
        <taxon>Vibrionales</taxon>
        <taxon>Vibrionaceae</taxon>
        <taxon>Vibrio</taxon>
    </lineage>
</organism>
<name>A0ABQ0JQI5_9VIBR</name>
<reference evidence="2" key="1">
    <citation type="submission" date="2014-09" db="EMBL/GenBank/DDBJ databases">
        <title>Vibrio variabilis JCM 19239. (C206) whole genome shotgun sequence.</title>
        <authorList>
            <person name="Sawabe T."/>
            <person name="Meirelles P."/>
            <person name="Nakanishi M."/>
            <person name="Sayaka M."/>
            <person name="Hattori M."/>
            <person name="Ohkuma M."/>
        </authorList>
    </citation>
    <scope>NUCLEOTIDE SEQUENCE [LARGE SCALE GENOMIC DNA]</scope>
    <source>
        <strain evidence="2">JCM 19239</strain>
    </source>
</reference>